<gene>
    <name evidence="6" type="ordered locus">Clocl_2279</name>
</gene>
<dbReference type="PANTHER" id="PTHR23407:SF1">
    <property type="entry name" value="5-FORMYLTETRAHYDROFOLATE CYCLO-LIGASE"/>
    <property type="match status" value="1"/>
</dbReference>
<reference evidence="6 7" key="2">
    <citation type="journal article" date="2012" name="Stand. Genomic Sci.">
        <title>Complete Genome Sequence of Clostridium clariflavum DSM 19732.</title>
        <authorList>
            <person name="Izquierdo J.A."/>
            <person name="Goodwin L."/>
            <person name="Davenport K.W."/>
            <person name="Teshima H."/>
            <person name="Bruce D."/>
            <person name="Detter C."/>
            <person name="Tapia R."/>
            <person name="Han S."/>
            <person name="Land M."/>
            <person name="Hauser L."/>
            <person name="Jeffries C.D."/>
            <person name="Han J."/>
            <person name="Pitluck S."/>
            <person name="Nolan M."/>
            <person name="Chen A."/>
            <person name="Huntemann M."/>
            <person name="Mavromatis K."/>
            <person name="Mikhailova N."/>
            <person name="Liolios K."/>
            <person name="Woyke T."/>
            <person name="Lynd L.R."/>
        </authorList>
    </citation>
    <scope>NUCLEOTIDE SEQUENCE [LARGE SCALE GENOMIC DNA]</scope>
    <source>
        <strain evidence="7">DSM 19732 / NBRC 101661 / EBR45</strain>
    </source>
</reference>
<dbReference type="GO" id="GO:0030272">
    <property type="term" value="F:5-formyltetrahydrofolate cyclo-ligase activity"/>
    <property type="evidence" value="ECO:0007669"/>
    <property type="project" value="UniProtKB-EC"/>
</dbReference>
<dbReference type="Gene3D" id="3.40.50.10420">
    <property type="entry name" value="NagB/RpiA/CoA transferase-like"/>
    <property type="match status" value="1"/>
</dbReference>
<dbReference type="eggNOG" id="COG0212">
    <property type="taxonomic scope" value="Bacteria"/>
</dbReference>
<dbReference type="EC" id="6.3.3.2" evidence="5"/>
<evidence type="ECO:0000256" key="1">
    <source>
        <dbReference type="ARBA" id="ARBA00010638"/>
    </source>
</evidence>
<evidence type="ECO:0000256" key="4">
    <source>
        <dbReference type="PIRSR" id="PIRSR006806-1"/>
    </source>
</evidence>
<feature type="binding site" evidence="4">
    <location>
        <position position="53"/>
    </location>
    <ligand>
        <name>substrate</name>
    </ligand>
</feature>
<dbReference type="RefSeq" id="WP_014255445.1">
    <property type="nucleotide sequence ID" value="NC_016627.1"/>
</dbReference>
<feature type="binding site" evidence="4">
    <location>
        <position position="58"/>
    </location>
    <ligand>
        <name>substrate</name>
    </ligand>
</feature>
<feature type="binding site" evidence="4">
    <location>
        <begin position="7"/>
        <end position="11"/>
    </location>
    <ligand>
        <name>ATP</name>
        <dbReference type="ChEBI" id="CHEBI:30616"/>
    </ligand>
</feature>
<dbReference type="NCBIfam" id="TIGR02727">
    <property type="entry name" value="MTHFS_bact"/>
    <property type="match status" value="1"/>
</dbReference>
<dbReference type="GO" id="GO:0035999">
    <property type="term" value="P:tetrahydrofolate interconversion"/>
    <property type="evidence" value="ECO:0007669"/>
    <property type="project" value="TreeGrafter"/>
</dbReference>
<dbReference type="STRING" id="720554.Clocl_2279"/>
<comment type="catalytic activity">
    <reaction evidence="5">
        <text>(6S)-5-formyl-5,6,7,8-tetrahydrofolate + ATP = (6R)-5,10-methenyltetrahydrofolate + ADP + phosphate</text>
        <dbReference type="Rhea" id="RHEA:10488"/>
        <dbReference type="ChEBI" id="CHEBI:30616"/>
        <dbReference type="ChEBI" id="CHEBI:43474"/>
        <dbReference type="ChEBI" id="CHEBI:57455"/>
        <dbReference type="ChEBI" id="CHEBI:57457"/>
        <dbReference type="ChEBI" id="CHEBI:456216"/>
        <dbReference type="EC" id="6.3.3.2"/>
    </reaction>
</comment>
<dbReference type="AlphaFoldDB" id="G8LXW3"/>
<keyword evidence="6" id="KW-0436">Ligase</keyword>
<dbReference type="InterPro" id="IPR024185">
    <property type="entry name" value="FTHF_cligase-like_sf"/>
</dbReference>
<dbReference type="GO" id="GO:0005524">
    <property type="term" value="F:ATP binding"/>
    <property type="evidence" value="ECO:0007669"/>
    <property type="project" value="UniProtKB-KW"/>
</dbReference>
<reference evidence="7" key="1">
    <citation type="submission" date="2011-12" db="EMBL/GenBank/DDBJ databases">
        <title>Complete sequence of Clostridium clariflavum DSM 19732.</title>
        <authorList>
            <consortium name="US DOE Joint Genome Institute"/>
            <person name="Lucas S."/>
            <person name="Han J."/>
            <person name="Lapidus A."/>
            <person name="Cheng J.-F."/>
            <person name="Goodwin L."/>
            <person name="Pitluck S."/>
            <person name="Peters L."/>
            <person name="Teshima H."/>
            <person name="Detter J.C."/>
            <person name="Han C."/>
            <person name="Tapia R."/>
            <person name="Land M."/>
            <person name="Hauser L."/>
            <person name="Kyrpides N."/>
            <person name="Ivanova N."/>
            <person name="Pagani I."/>
            <person name="Kitzmiller T."/>
            <person name="Lynd L."/>
            <person name="Izquierdo J."/>
            <person name="Woyke T."/>
        </authorList>
    </citation>
    <scope>NUCLEOTIDE SEQUENCE [LARGE SCALE GENOMIC DNA]</scope>
    <source>
        <strain evidence="7">DSM 19732 / NBRC 101661 / EBR45</strain>
    </source>
</reference>
<dbReference type="InterPro" id="IPR002698">
    <property type="entry name" value="FTHF_cligase"/>
</dbReference>
<sequence>MSKLLTKKLIRQEIASLRKNESREIIENKSIEITKKVIDLEPFINGRAIMCYMDFKNEVMTKYIISHCFEEGKKVILPLVDTIDGVKRIVPYEVKDLERDLSAGTFGILEPKKDRAEIFNPEEIDLVIVPGVAFDTHRNRVGYGAGLYDRFLKSVRNDCPKAGIAFEFQIYDFIPVEEHDIPLDFVITEKRII</sequence>
<dbReference type="KEGG" id="ccl:Clocl_2279"/>
<keyword evidence="5" id="KW-0460">Magnesium</keyword>
<comment type="similarity">
    <text evidence="1 5">Belongs to the 5-formyltetrahydrofolate cyclo-ligase family.</text>
</comment>
<dbReference type="EMBL" id="CP003065">
    <property type="protein sequence ID" value="AEV68866.1"/>
    <property type="molecule type" value="Genomic_DNA"/>
</dbReference>
<keyword evidence="3 4" id="KW-0067">ATP-binding</keyword>
<evidence type="ECO:0000313" key="6">
    <source>
        <dbReference type="EMBL" id="AEV68866.1"/>
    </source>
</evidence>
<protein>
    <recommendedName>
        <fullName evidence="5">5-formyltetrahydrofolate cyclo-ligase</fullName>
        <ecNumber evidence="5">6.3.3.2</ecNumber>
    </recommendedName>
</protein>
<keyword evidence="2 4" id="KW-0547">Nucleotide-binding</keyword>
<name>G8LXW3_ACECE</name>
<keyword evidence="5" id="KW-0479">Metal-binding</keyword>
<accession>G8LXW3</accession>
<evidence type="ECO:0000313" key="7">
    <source>
        <dbReference type="Proteomes" id="UP000005435"/>
    </source>
</evidence>
<proteinExistence type="inferred from homology"/>
<comment type="cofactor">
    <cofactor evidence="5">
        <name>Mg(2+)</name>
        <dbReference type="ChEBI" id="CHEBI:18420"/>
    </cofactor>
</comment>
<dbReference type="PIRSF" id="PIRSF006806">
    <property type="entry name" value="FTHF_cligase"/>
    <property type="match status" value="1"/>
</dbReference>
<dbReference type="Proteomes" id="UP000005435">
    <property type="component" value="Chromosome"/>
</dbReference>
<dbReference type="GO" id="GO:0046872">
    <property type="term" value="F:metal ion binding"/>
    <property type="evidence" value="ECO:0007669"/>
    <property type="project" value="UniProtKB-KW"/>
</dbReference>
<organism evidence="6 7">
    <name type="scientific">Acetivibrio clariflavus (strain DSM 19732 / NBRC 101661 / EBR45)</name>
    <name type="common">Clostridium clariflavum</name>
    <dbReference type="NCBI Taxonomy" id="720554"/>
    <lineage>
        <taxon>Bacteria</taxon>
        <taxon>Bacillati</taxon>
        <taxon>Bacillota</taxon>
        <taxon>Clostridia</taxon>
        <taxon>Eubacteriales</taxon>
        <taxon>Oscillospiraceae</taxon>
        <taxon>Acetivibrio</taxon>
    </lineage>
</organism>
<evidence type="ECO:0000256" key="2">
    <source>
        <dbReference type="ARBA" id="ARBA00022741"/>
    </source>
</evidence>
<dbReference type="GO" id="GO:0009396">
    <property type="term" value="P:folic acid-containing compound biosynthetic process"/>
    <property type="evidence" value="ECO:0007669"/>
    <property type="project" value="TreeGrafter"/>
</dbReference>
<dbReference type="Pfam" id="PF01812">
    <property type="entry name" value="5-FTHF_cyc-lig"/>
    <property type="match status" value="1"/>
</dbReference>
<keyword evidence="7" id="KW-1185">Reference proteome</keyword>
<feature type="binding site" evidence="4">
    <location>
        <begin position="140"/>
        <end position="148"/>
    </location>
    <ligand>
        <name>ATP</name>
        <dbReference type="ChEBI" id="CHEBI:30616"/>
    </ligand>
</feature>
<dbReference type="InterPro" id="IPR037171">
    <property type="entry name" value="NagB/RpiA_transferase-like"/>
</dbReference>
<dbReference type="PANTHER" id="PTHR23407">
    <property type="entry name" value="ATPASE INHIBITOR/5-FORMYLTETRAHYDROFOLATE CYCLO-LIGASE"/>
    <property type="match status" value="1"/>
</dbReference>
<dbReference type="HOGENOM" id="CLU_066245_2_2_9"/>
<evidence type="ECO:0000256" key="3">
    <source>
        <dbReference type="ARBA" id="ARBA00022840"/>
    </source>
</evidence>
<dbReference type="SUPFAM" id="SSF100950">
    <property type="entry name" value="NagB/RpiA/CoA transferase-like"/>
    <property type="match status" value="1"/>
</dbReference>
<evidence type="ECO:0000256" key="5">
    <source>
        <dbReference type="RuleBase" id="RU361279"/>
    </source>
</evidence>